<sequence>RHYHDFNADMLITVKEPWIFRSLHNESINYTPMAIIDHSPVSPHITSKLRTAFKVIAISRHGQKELKNKDIDSTYIPHGVPTNIYKPLNERQRKICKTMFHFEEDEFVVLMVQMNRSRKLIPHQLRGYKRFLELNPDVKSRLMLWTNMRPTRTPEDTEPGLGVADVGVDLIPELFELGLEDPVRWTDFGELPEGIPDWTLDFSLGGWDMVKLYNSANTLLHCTGGEGAGLPLLEAQACGLPVQTTNYAGGPEHVGCGYKVKAEDYVILNTPGTRYYMADIDEMAENLTKIMNGNPEKMRKKARAFAERFDWDNVVDKYMNPFLDDCE</sequence>
<evidence type="ECO:0000259" key="1">
    <source>
        <dbReference type="Pfam" id="PF00534"/>
    </source>
</evidence>
<gene>
    <name evidence="2" type="ORF">S01H4_10060</name>
</gene>
<evidence type="ECO:0000313" key="2">
    <source>
        <dbReference type="EMBL" id="GAG61224.1"/>
    </source>
</evidence>
<dbReference type="PANTHER" id="PTHR12526">
    <property type="entry name" value="GLYCOSYLTRANSFERASE"/>
    <property type="match status" value="1"/>
</dbReference>
<feature type="non-terminal residue" evidence="2">
    <location>
        <position position="327"/>
    </location>
</feature>
<dbReference type="GO" id="GO:0016757">
    <property type="term" value="F:glycosyltransferase activity"/>
    <property type="evidence" value="ECO:0007669"/>
    <property type="project" value="InterPro"/>
</dbReference>
<comment type="caution">
    <text evidence="2">The sequence shown here is derived from an EMBL/GenBank/DDBJ whole genome shotgun (WGS) entry which is preliminary data.</text>
</comment>
<dbReference type="Gene3D" id="3.40.50.2000">
    <property type="entry name" value="Glycogen Phosphorylase B"/>
    <property type="match status" value="1"/>
</dbReference>
<dbReference type="SUPFAM" id="SSF53756">
    <property type="entry name" value="UDP-Glycosyltransferase/glycogen phosphorylase"/>
    <property type="match status" value="1"/>
</dbReference>
<proteinExistence type="predicted"/>
<dbReference type="CDD" id="cd03801">
    <property type="entry name" value="GT4_PimA-like"/>
    <property type="match status" value="1"/>
</dbReference>
<feature type="domain" description="Glycosyl transferase family 1" evidence="1">
    <location>
        <begin position="206"/>
        <end position="302"/>
    </location>
</feature>
<organism evidence="2">
    <name type="scientific">marine sediment metagenome</name>
    <dbReference type="NCBI Taxonomy" id="412755"/>
    <lineage>
        <taxon>unclassified sequences</taxon>
        <taxon>metagenomes</taxon>
        <taxon>ecological metagenomes</taxon>
    </lineage>
</organism>
<feature type="non-terminal residue" evidence="2">
    <location>
        <position position="1"/>
    </location>
</feature>
<reference evidence="2" key="1">
    <citation type="journal article" date="2014" name="Front. Microbiol.">
        <title>High frequency of phylogenetically diverse reductive dehalogenase-homologous genes in deep subseafloor sedimentary metagenomes.</title>
        <authorList>
            <person name="Kawai M."/>
            <person name="Futagami T."/>
            <person name="Toyoda A."/>
            <person name="Takaki Y."/>
            <person name="Nishi S."/>
            <person name="Hori S."/>
            <person name="Arai W."/>
            <person name="Tsubouchi T."/>
            <person name="Morono Y."/>
            <person name="Uchiyama I."/>
            <person name="Ito T."/>
            <person name="Fujiyama A."/>
            <person name="Inagaki F."/>
            <person name="Takami H."/>
        </authorList>
    </citation>
    <scope>NUCLEOTIDE SEQUENCE</scope>
    <source>
        <strain evidence="2">Expedition CK06-06</strain>
    </source>
</reference>
<name>X0YWI3_9ZZZZ</name>
<dbReference type="EMBL" id="BART01003770">
    <property type="protein sequence ID" value="GAG61224.1"/>
    <property type="molecule type" value="Genomic_DNA"/>
</dbReference>
<dbReference type="InterPro" id="IPR001296">
    <property type="entry name" value="Glyco_trans_1"/>
</dbReference>
<accession>X0YWI3</accession>
<dbReference type="Pfam" id="PF00534">
    <property type="entry name" value="Glycos_transf_1"/>
    <property type="match status" value="1"/>
</dbReference>
<protein>
    <recommendedName>
        <fullName evidence="1">Glycosyl transferase family 1 domain-containing protein</fullName>
    </recommendedName>
</protein>
<dbReference type="AlphaFoldDB" id="X0YWI3"/>